<dbReference type="EMBL" id="CP001699">
    <property type="protein sequence ID" value="ACU60964.1"/>
    <property type="molecule type" value="Genomic_DNA"/>
</dbReference>
<sequence>MRSKHKEVIIHFLRRPLMYVYRLDKEQIVAFITGFEIGSEGNVNLSEQVSTWLKNRHQITKSNPGWPGQIQVYADRKSISWFDAFSEVVSAILDCEVQ</sequence>
<reference evidence="1 2" key="2">
    <citation type="journal article" date="2010" name="Stand. Genomic Sci.">
        <title>Complete genome sequence of Chitinophaga pinensis type strain (UQM 2034).</title>
        <authorList>
            <person name="Glavina Del Rio T."/>
            <person name="Abt B."/>
            <person name="Spring S."/>
            <person name="Lapidus A."/>
            <person name="Nolan M."/>
            <person name="Tice H."/>
            <person name="Copeland A."/>
            <person name="Cheng J.F."/>
            <person name="Chen F."/>
            <person name="Bruce D."/>
            <person name="Goodwin L."/>
            <person name="Pitluck S."/>
            <person name="Ivanova N."/>
            <person name="Mavromatis K."/>
            <person name="Mikhailova N."/>
            <person name="Pati A."/>
            <person name="Chen A."/>
            <person name="Palaniappan K."/>
            <person name="Land M."/>
            <person name="Hauser L."/>
            <person name="Chang Y.J."/>
            <person name="Jeffries C.D."/>
            <person name="Chain P."/>
            <person name="Saunders E."/>
            <person name="Detter J.C."/>
            <person name="Brettin T."/>
            <person name="Rohde M."/>
            <person name="Goker M."/>
            <person name="Bristow J."/>
            <person name="Eisen J.A."/>
            <person name="Markowitz V."/>
            <person name="Hugenholtz P."/>
            <person name="Kyrpides N.C."/>
            <person name="Klenk H.P."/>
            <person name="Lucas S."/>
        </authorList>
    </citation>
    <scope>NUCLEOTIDE SEQUENCE [LARGE SCALE GENOMIC DNA]</scope>
    <source>
        <strain evidence="2">ATCC 43595 / DSM 2588 / LMG 13176 / NBRC 15968 / NCIMB 11800 / UQM 2034</strain>
    </source>
</reference>
<organism evidence="1 2">
    <name type="scientific">Chitinophaga pinensis (strain ATCC 43595 / DSM 2588 / LMG 13176 / NBRC 15968 / NCIMB 11800 / UQM 2034)</name>
    <dbReference type="NCBI Taxonomy" id="485918"/>
    <lineage>
        <taxon>Bacteria</taxon>
        <taxon>Pseudomonadati</taxon>
        <taxon>Bacteroidota</taxon>
        <taxon>Chitinophagia</taxon>
        <taxon>Chitinophagales</taxon>
        <taxon>Chitinophagaceae</taxon>
        <taxon>Chitinophaga</taxon>
    </lineage>
</organism>
<proteinExistence type="predicted"/>
<reference evidence="2" key="1">
    <citation type="submission" date="2009-08" db="EMBL/GenBank/DDBJ databases">
        <title>The complete genome of Chitinophaga pinensis DSM 2588.</title>
        <authorList>
            <consortium name="US DOE Joint Genome Institute (JGI-PGF)"/>
            <person name="Lucas S."/>
            <person name="Copeland A."/>
            <person name="Lapidus A."/>
            <person name="Glavina del Rio T."/>
            <person name="Dalin E."/>
            <person name="Tice H."/>
            <person name="Bruce D."/>
            <person name="Goodwin L."/>
            <person name="Pitluck S."/>
            <person name="Kyrpides N."/>
            <person name="Mavromatis K."/>
            <person name="Ivanova N."/>
            <person name="Mikhailova N."/>
            <person name="Sims D."/>
            <person name="Meinche L."/>
            <person name="Brettin T."/>
            <person name="Detter J.C."/>
            <person name="Han C."/>
            <person name="Larimer F."/>
            <person name="Land M."/>
            <person name="Hauser L."/>
            <person name="Markowitz V."/>
            <person name="Cheng J.-F."/>
            <person name="Hugenholtz P."/>
            <person name="Woyke T."/>
            <person name="Wu D."/>
            <person name="Spring S."/>
            <person name="Klenk H.-P."/>
            <person name="Eisen J.A."/>
        </authorList>
    </citation>
    <scope>NUCLEOTIDE SEQUENCE [LARGE SCALE GENOMIC DNA]</scope>
    <source>
        <strain evidence="2">ATCC 43595 / DSM 2588 / LMG 13176 / NBRC 15968 / NCIMB 11800 / UQM 2034</strain>
    </source>
</reference>
<evidence type="ECO:0000313" key="1">
    <source>
        <dbReference type="EMBL" id="ACU60964.1"/>
    </source>
</evidence>
<accession>A0A979GUU6</accession>
<protein>
    <submittedName>
        <fullName evidence="1">Uncharacterized protein</fullName>
    </submittedName>
</protein>
<dbReference type="Proteomes" id="UP000002215">
    <property type="component" value="Chromosome"/>
</dbReference>
<gene>
    <name evidence="1" type="ordered locus">Cpin_3500</name>
</gene>
<name>A0A979GUU6_CHIPD</name>
<evidence type="ECO:0000313" key="2">
    <source>
        <dbReference type="Proteomes" id="UP000002215"/>
    </source>
</evidence>
<dbReference type="KEGG" id="cpi:Cpin_3500"/>
<dbReference type="AlphaFoldDB" id="A0A979GUU6"/>